<sequence>MQAAGHKSDLSNALIQPSKSQFVCKHFKVSSALFLCSFGHHSCEVGWEFFPSFYGRGILGSARRSAADWPMMTLRPLLQVGAHFPAPLPAPTGGSGFMELCKTIGTHRRNGRVLSGLKRAGPGRGHTWNTRHVLSHSEASSVWLSKDLRTREGEKFPERNIQDF</sequence>
<evidence type="ECO:0000313" key="2">
    <source>
        <dbReference type="Proteomes" id="UP000233060"/>
    </source>
</evidence>
<dbReference type="Bgee" id="ENSCATG00000038171">
    <property type="expression patterns" value="Expressed in skeletal muscle tissue and 5 other cell types or tissues"/>
</dbReference>
<evidence type="ECO:0000313" key="1">
    <source>
        <dbReference type="Ensembl" id="ENSCATP00000029898.1"/>
    </source>
</evidence>
<keyword evidence="2" id="KW-1185">Reference proteome</keyword>
<name>A0A2K5MXC6_CERAT</name>
<reference evidence="1" key="2">
    <citation type="submission" date="2025-09" db="UniProtKB">
        <authorList>
            <consortium name="Ensembl"/>
        </authorList>
    </citation>
    <scope>IDENTIFICATION</scope>
</reference>
<protein>
    <submittedName>
        <fullName evidence="1">Uncharacterized protein</fullName>
    </submittedName>
</protein>
<accession>A0A2K5MXC6</accession>
<dbReference type="OMA" id="HSCEVGW"/>
<dbReference type="AlphaFoldDB" id="A0A2K5MXC6"/>
<dbReference type="Ensembl" id="ENSCATT00000054159.1">
    <property type="protein sequence ID" value="ENSCATP00000029898.1"/>
    <property type="gene ID" value="ENSCATG00000038171.1"/>
</dbReference>
<dbReference type="Proteomes" id="UP000233060">
    <property type="component" value="Unassembled WGS sequence"/>
</dbReference>
<organism evidence="1 2">
    <name type="scientific">Cercocebus atys</name>
    <name type="common">Sooty mangabey</name>
    <name type="synonym">Cercocebus torquatus atys</name>
    <dbReference type="NCBI Taxonomy" id="9531"/>
    <lineage>
        <taxon>Eukaryota</taxon>
        <taxon>Metazoa</taxon>
        <taxon>Chordata</taxon>
        <taxon>Craniata</taxon>
        <taxon>Vertebrata</taxon>
        <taxon>Euteleostomi</taxon>
        <taxon>Mammalia</taxon>
        <taxon>Eutheria</taxon>
        <taxon>Euarchontoglires</taxon>
        <taxon>Primates</taxon>
        <taxon>Haplorrhini</taxon>
        <taxon>Catarrhini</taxon>
        <taxon>Cercopithecidae</taxon>
        <taxon>Cercopithecinae</taxon>
        <taxon>Cercocebus</taxon>
    </lineage>
</organism>
<proteinExistence type="predicted"/>
<dbReference type="GeneTree" id="ENSGT00910000146931"/>
<reference evidence="1" key="1">
    <citation type="submission" date="2025-08" db="UniProtKB">
        <authorList>
            <consortium name="Ensembl"/>
        </authorList>
    </citation>
    <scope>IDENTIFICATION</scope>
</reference>